<proteinExistence type="predicted"/>
<gene>
    <name evidence="2" type="ORF">B0T14DRAFT_259835</name>
</gene>
<accession>A0AA39WKQ2</accession>
<sequence length="206" mass="22039">MRRLHIPCNSLEANRRHLLATGEEYATATISEESGVSVSPPPSTTRPDGHPLLGCGPNVPPSHTGTPIRPWYRCHQTHIAILLDVPIPSMHSGYRSIIKHDVTSGSSPMTRPVRRCATTPPLSASIESTLVCCVMDHSMPPANRSGEMEPTIRPSWAGGSHHPILKSSSTWATSSGWISVGVLPAEIDLIAGGCGRPLGPLCPLWV</sequence>
<evidence type="ECO:0000256" key="1">
    <source>
        <dbReference type="SAM" id="MobiDB-lite"/>
    </source>
</evidence>
<feature type="region of interest" description="Disordered" evidence="1">
    <location>
        <begin position="30"/>
        <end position="53"/>
    </location>
</feature>
<dbReference type="AlphaFoldDB" id="A0AA39WKQ2"/>
<name>A0AA39WKQ2_9PEZI</name>
<dbReference type="Proteomes" id="UP001175000">
    <property type="component" value="Unassembled WGS sequence"/>
</dbReference>
<organism evidence="2 3">
    <name type="scientific">Immersiella caudata</name>
    <dbReference type="NCBI Taxonomy" id="314043"/>
    <lineage>
        <taxon>Eukaryota</taxon>
        <taxon>Fungi</taxon>
        <taxon>Dikarya</taxon>
        <taxon>Ascomycota</taxon>
        <taxon>Pezizomycotina</taxon>
        <taxon>Sordariomycetes</taxon>
        <taxon>Sordariomycetidae</taxon>
        <taxon>Sordariales</taxon>
        <taxon>Lasiosphaeriaceae</taxon>
        <taxon>Immersiella</taxon>
    </lineage>
</organism>
<evidence type="ECO:0000313" key="3">
    <source>
        <dbReference type="Proteomes" id="UP001175000"/>
    </source>
</evidence>
<comment type="caution">
    <text evidence="2">The sequence shown here is derived from an EMBL/GenBank/DDBJ whole genome shotgun (WGS) entry which is preliminary data.</text>
</comment>
<dbReference type="EMBL" id="JAULSU010000005">
    <property type="protein sequence ID" value="KAK0617174.1"/>
    <property type="molecule type" value="Genomic_DNA"/>
</dbReference>
<protein>
    <submittedName>
        <fullName evidence="2">Uncharacterized protein</fullName>
    </submittedName>
</protein>
<evidence type="ECO:0000313" key="2">
    <source>
        <dbReference type="EMBL" id="KAK0617174.1"/>
    </source>
</evidence>
<reference evidence="2" key="1">
    <citation type="submission" date="2023-06" db="EMBL/GenBank/DDBJ databases">
        <title>Genome-scale phylogeny and comparative genomics of the fungal order Sordariales.</title>
        <authorList>
            <consortium name="Lawrence Berkeley National Laboratory"/>
            <person name="Hensen N."/>
            <person name="Bonometti L."/>
            <person name="Westerberg I."/>
            <person name="Brannstrom I.O."/>
            <person name="Guillou S."/>
            <person name="Cros-Aarteil S."/>
            <person name="Calhoun S."/>
            <person name="Haridas S."/>
            <person name="Kuo A."/>
            <person name="Mondo S."/>
            <person name="Pangilinan J."/>
            <person name="Riley R."/>
            <person name="Labutti K."/>
            <person name="Andreopoulos B."/>
            <person name="Lipzen A."/>
            <person name="Chen C."/>
            <person name="Yanf M."/>
            <person name="Daum C."/>
            <person name="Ng V."/>
            <person name="Clum A."/>
            <person name="Steindorff A."/>
            <person name="Ohm R."/>
            <person name="Martin F."/>
            <person name="Silar P."/>
            <person name="Natvig D."/>
            <person name="Lalanne C."/>
            <person name="Gautier V."/>
            <person name="Ament-Velasquez S.L."/>
            <person name="Kruys A."/>
            <person name="Hutchinson M.I."/>
            <person name="Powell A.J."/>
            <person name="Barry K."/>
            <person name="Miller A.N."/>
            <person name="Grigoriev I.V."/>
            <person name="Debuchy R."/>
            <person name="Gladieux P."/>
            <person name="Thoren M.H."/>
            <person name="Johannesson H."/>
        </authorList>
    </citation>
    <scope>NUCLEOTIDE SEQUENCE</scope>
    <source>
        <strain evidence="2">CBS 606.72</strain>
    </source>
</reference>
<keyword evidence="3" id="KW-1185">Reference proteome</keyword>